<dbReference type="SUPFAM" id="SSF90123">
    <property type="entry name" value="ABC transporter transmembrane region"/>
    <property type="match status" value="1"/>
</dbReference>
<dbReference type="Proteomes" id="UP000010119">
    <property type="component" value="Unassembled WGS sequence"/>
</dbReference>
<evidence type="ECO:0000259" key="10">
    <source>
        <dbReference type="PROSITE" id="PS50893"/>
    </source>
</evidence>
<dbReference type="InterPro" id="IPR036640">
    <property type="entry name" value="ABC1_TM_sf"/>
</dbReference>
<dbReference type="SMART" id="SM00382">
    <property type="entry name" value="AAA"/>
    <property type="match status" value="1"/>
</dbReference>
<dbReference type="HOGENOM" id="CLU_000604_84_3_9"/>
<proteinExistence type="predicted"/>
<comment type="caution">
    <text evidence="12">The sequence shown here is derived from an EMBL/GenBank/DDBJ whole genome shotgun (WGS) entry which is preliminary data.</text>
</comment>
<comment type="subcellular location">
    <subcellularLocation>
        <location evidence="1">Cell membrane</location>
        <topology evidence="1">Multi-pass membrane protein</topology>
    </subcellularLocation>
</comment>
<dbReference type="Pfam" id="PF00005">
    <property type="entry name" value="ABC_tran"/>
    <property type="match status" value="1"/>
</dbReference>
<evidence type="ECO:0000256" key="5">
    <source>
        <dbReference type="ARBA" id="ARBA00022741"/>
    </source>
</evidence>
<evidence type="ECO:0000313" key="12">
    <source>
        <dbReference type="EMBL" id="EFI83321.1"/>
    </source>
</evidence>
<evidence type="ECO:0000256" key="2">
    <source>
        <dbReference type="ARBA" id="ARBA00022448"/>
    </source>
</evidence>
<dbReference type="PROSITE" id="PS50893">
    <property type="entry name" value="ABC_TRANSPORTER_2"/>
    <property type="match status" value="1"/>
</dbReference>
<evidence type="ECO:0000256" key="3">
    <source>
        <dbReference type="ARBA" id="ARBA00022475"/>
    </source>
</evidence>
<reference evidence="12" key="1">
    <citation type="submission" date="2010-06" db="EMBL/GenBank/DDBJ databases">
        <authorList>
            <person name="Muzny D."/>
            <person name="Qin X."/>
            <person name="Buhay C."/>
            <person name="Dugan-Rocha S."/>
            <person name="Ding Y."/>
            <person name="Chen G."/>
            <person name="Hawes A."/>
            <person name="Holder M."/>
            <person name="Jhangiani S."/>
            <person name="Johnson A."/>
            <person name="Khan Z."/>
            <person name="Li Z."/>
            <person name="Liu W."/>
            <person name="Liu X."/>
            <person name="Perez L."/>
            <person name="Shen H."/>
            <person name="Wang Q."/>
            <person name="Watt J."/>
            <person name="Xi L."/>
            <person name="Xin Y."/>
            <person name="Zhou J."/>
            <person name="Deng J."/>
            <person name="Jiang H."/>
            <person name="Liu Y."/>
            <person name="Qu J."/>
            <person name="Song X.-Z."/>
            <person name="Zhang L."/>
            <person name="Villasana D."/>
            <person name="Johnson A."/>
            <person name="Liu J."/>
            <person name="Liyanage D."/>
            <person name="Lorensuhewa L."/>
            <person name="Robinson T."/>
            <person name="Song A."/>
            <person name="Song B.-B."/>
            <person name="Dinh H."/>
            <person name="Thornton R."/>
            <person name="Coyle M."/>
            <person name="Francisco L."/>
            <person name="Jackson L."/>
            <person name="Javaid M."/>
            <person name="Korchina V."/>
            <person name="Kovar C."/>
            <person name="Mata R."/>
            <person name="Mathew T."/>
            <person name="Ngo R."/>
            <person name="Nguyen L."/>
            <person name="Nguyen N."/>
            <person name="Okwuonu G."/>
            <person name="Ongeri F."/>
            <person name="Pham C."/>
            <person name="Simmons D."/>
            <person name="Wilczek-Boney K."/>
            <person name="Hale W."/>
            <person name="Jakkamsetti A."/>
            <person name="Pham P."/>
            <person name="Ruth R."/>
            <person name="San Lucas F."/>
            <person name="Warren J."/>
            <person name="Zhang J."/>
            <person name="Zhao Z."/>
            <person name="Zhou C."/>
            <person name="Zhu D."/>
            <person name="Lee S."/>
            <person name="Bess C."/>
            <person name="Blankenburg K."/>
            <person name="Forbes L."/>
            <person name="Fu Q."/>
            <person name="Gubbala S."/>
            <person name="Hirani K."/>
            <person name="Jayaseelan J.C."/>
            <person name="Lara F."/>
            <person name="Munidasa M."/>
            <person name="Palculict T."/>
            <person name="Patil S."/>
            <person name="Pu L.-L."/>
            <person name="Saada N."/>
            <person name="Tang L."/>
            <person name="Weissenberger G."/>
            <person name="Zhu Y."/>
            <person name="Hemphill L."/>
            <person name="Shang Y."/>
            <person name="Youmans B."/>
            <person name="Ayvaz T."/>
            <person name="Ross M."/>
            <person name="Santibanez J."/>
            <person name="Aqrawi P."/>
            <person name="Gross S."/>
            <person name="Joshi V."/>
            <person name="Fowler G."/>
            <person name="Nazareth L."/>
            <person name="Reid J."/>
            <person name="Worley K."/>
            <person name="Petrosino J."/>
            <person name="Highlander S."/>
            <person name="Gibbs R."/>
        </authorList>
    </citation>
    <scope>NUCLEOTIDE SEQUENCE [LARGE SCALE GENOMIC DNA]</scope>
    <source>
        <strain evidence="12">DSM 20601</strain>
    </source>
</reference>
<dbReference type="eggNOG" id="COG1132">
    <property type="taxonomic scope" value="Bacteria"/>
</dbReference>
<feature type="transmembrane region" description="Helical" evidence="9">
    <location>
        <begin position="257"/>
        <end position="277"/>
    </location>
</feature>
<feature type="transmembrane region" description="Helical" evidence="9">
    <location>
        <begin position="152"/>
        <end position="170"/>
    </location>
</feature>
<evidence type="ECO:0000256" key="6">
    <source>
        <dbReference type="ARBA" id="ARBA00022840"/>
    </source>
</evidence>
<dbReference type="AlphaFoldDB" id="D7V189"/>
<keyword evidence="6 12" id="KW-0067">ATP-binding</keyword>
<dbReference type="GO" id="GO:0005524">
    <property type="term" value="F:ATP binding"/>
    <property type="evidence" value="ECO:0007669"/>
    <property type="project" value="UniProtKB-KW"/>
</dbReference>
<evidence type="ECO:0000256" key="7">
    <source>
        <dbReference type="ARBA" id="ARBA00022989"/>
    </source>
</evidence>
<evidence type="ECO:0000256" key="4">
    <source>
        <dbReference type="ARBA" id="ARBA00022692"/>
    </source>
</evidence>
<sequence>MLKLVLYIYVIKYIERGKVMGRMFQFIKPYKIAVIMAVLMSLLELSVELTQPLILSRIIDHGIIGKDMRTIYVWGGILVGMAVLSLAAGVINSFYSAHAGQNFGLDLRRAMYKKIQYADYASLQHFSSPSLLIRLTDDVTQIQQFFFMGMRFLLRSPLLVIGSVIVSLVVNFRLALVLLCAIPLAIILLLFLVKRGIVTFESAQAHQDEVNHIMRENLIGVRFMKAFVRKKQETGRFVEETGRLTNVTVYAMRLMQVIQPVTLFLMNIAVIIVAWIGSKQIDLGNMELGNTVAIINYAMRISSSLSMMSFMVMAYSRGQASAKRIWDMLDHIEEEETDSGAELSAFKGDLAFDNVSFHYPEMNRLALKNISFKVEEGATVAVFGATGSGKTSLFNLIPRLYEPSKGMIKLGGQPIQDLSLQSYRQHIAYVAQETLLFSGTIADNISWGSTGAPFTEIEQVAKDAQIHDRIVQLPDEYETRVGQRGTNLSGGQRQRIAIARALLTKPDLLLLDDATSALDATTEAKLLRVLRTYPQTTILITQKIGSARAADKILFLDKGAVLGFGTHEELMAAVPMYRDLIQSEAQKGAENA</sequence>
<organism evidence="12 13">
    <name type="scientific">Listeria grayi DSM 20601</name>
    <dbReference type="NCBI Taxonomy" id="525367"/>
    <lineage>
        <taxon>Bacteria</taxon>
        <taxon>Bacillati</taxon>
        <taxon>Bacillota</taxon>
        <taxon>Bacilli</taxon>
        <taxon>Bacillales</taxon>
        <taxon>Listeriaceae</taxon>
        <taxon>Listeria</taxon>
    </lineage>
</organism>
<evidence type="ECO:0000259" key="11">
    <source>
        <dbReference type="PROSITE" id="PS50929"/>
    </source>
</evidence>
<keyword evidence="8 9" id="KW-0472">Membrane</keyword>
<dbReference type="GO" id="GO:0016887">
    <property type="term" value="F:ATP hydrolysis activity"/>
    <property type="evidence" value="ECO:0007669"/>
    <property type="project" value="InterPro"/>
</dbReference>
<dbReference type="InterPro" id="IPR011527">
    <property type="entry name" value="ABC1_TM_dom"/>
</dbReference>
<accession>D7V189</accession>
<evidence type="ECO:0000313" key="13">
    <source>
        <dbReference type="Proteomes" id="UP000010119"/>
    </source>
</evidence>
<dbReference type="PROSITE" id="PS00211">
    <property type="entry name" value="ABC_TRANSPORTER_1"/>
    <property type="match status" value="1"/>
</dbReference>
<keyword evidence="2" id="KW-0813">Transport</keyword>
<keyword evidence="4 9" id="KW-0812">Transmembrane</keyword>
<dbReference type="InterPro" id="IPR003439">
    <property type="entry name" value="ABC_transporter-like_ATP-bd"/>
</dbReference>
<dbReference type="Pfam" id="PF00664">
    <property type="entry name" value="ABC_membrane"/>
    <property type="match status" value="1"/>
</dbReference>
<feature type="domain" description="ABC transmembrane type-1" evidence="11">
    <location>
        <begin position="35"/>
        <end position="317"/>
    </location>
</feature>
<dbReference type="FunFam" id="3.40.50.300:FF:000221">
    <property type="entry name" value="Multidrug ABC transporter ATP-binding protein"/>
    <property type="match status" value="1"/>
</dbReference>
<gene>
    <name evidence="12" type="ORF">HMPREF0556_12006</name>
</gene>
<dbReference type="Gene3D" id="3.40.50.300">
    <property type="entry name" value="P-loop containing nucleotide triphosphate hydrolases"/>
    <property type="match status" value="1"/>
</dbReference>
<dbReference type="EMBL" id="ACCR02000005">
    <property type="protein sequence ID" value="EFI83321.1"/>
    <property type="molecule type" value="Genomic_DNA"/>
</dbReference>
<dbReference type="PROSITE" id="PS50929">
    <property type="entry name" value="ABC_TM1F"/>
    <property type="match status" value="1"/>
</dbReference>
<dbReference type="SUPFAM" id="SSF52540">
    <property type="entry name" value="P-loop containing nucleoside triphosphate hydrolases"/>
    <property type="match status" value="1"/>
</dbReference>
<evidence type="ECO:0000256" key="9">
    <source>
        <dbReference type="SAM" id="Phobius"/>
    </source>
</evidence>
<evidence type="ECO:0000256" key="1">
    <source>
        <dbReference type="ARBA" id="ARBA00004651"/>
    </source>
</evidence>
<keyword evidence="5" id="KW-0547">Nucleotide-binding</keyword>
<dbReference type="STRING" id="525367.HMPREF0556_12006"/>
<protein>
    <submittedName>
        <fullName evidence="12">ABC transporter, ATP-binding protein</fullName>
    </submittedName>
</protein>
<dbReference type="InterPro" id="IPR027417">
    <property type="entry name" value="P-loop_NTPase"/>
</dbReference>
<dbReference type="GO" id="GO:0015421">
    <property type="term" value="F:ABC-type oligopeptide transporter activity"/>
    <property type="evidence" value="ECO:0007669"/>
    <property type="project" value="TreeGrafter"/>
</dbReference>
<dbReference type="InterPro" id="IPR039421">
    <property type="entry name" value="Type_1_exporter"/>
</dbReference>
<dbReference type="GO" id="GO:0005886">
    <property type="term" value="C:plasma membrane"/>
    <property type="evidence" value="ECO:0007669"/>
    <property type="project" value="UniProtKB-SubCell"/>
</dbReference>
<dbReference type="Gene3D" id="1.20.1560.10">
    <property type="entry name" value="ABC transporter type 1, transmembrane domain"/>
    <property type="match status" value="1"/>
</dbReference>
<keyword evidence="7 9" id="KW-1133">Transmembrane helix</keyword>
<dbReference type="CDD" id="cd18548">
    <property type="entry name" value="ABC_6TM_Tm287_like"/>
    <property type="match status" value="1"/>
</dbReference>
<dbReference type="InterPro" id="IPR003593">
    <property type="entry name" value="AAA+_ATPase"/>
</dbReference>
<keyword evidence="3" id="KW-1003">Cell membrane</keyword>
<evidence type="ECO:0000256" key="8">
    <source>
        <dbReference type="ARBA" id="ARBA00023136"/>
    </source>
</evidence>
<keyword evidence="13" id="KW-1185">Reference proteome</keyword>
<name>D7V189_LISGR</name>
<dbReference type="PANTHER" id="PTHR43394:SF1">
    <property type="entry name" value="ATP-BINDING CASSETTE SUB-FAMILY B MEMBER 10, MITOCHONDRIAL"/>
    <property type="match status" value="1"/>
</dbReference>
<feature type="transmembrane region" description="Helical" evidence="9">
    <location>
        <begin position="71"/>
        <end position="95"/>
    </location>
</feature>
<feature type="domain" description="ABC transporter" evidence="10">
    <location>
        <begin position="350"/>
        <end position="583"/>
    </location>
</feature>
<feature type="transmembrane region" description="Helical" evidence="9">
    <location>
        <begin position="32"/>
        <end position="51"/>
    </location>
</feature>
<feature type="transmembrane region" description="Helical" evidence="9">
    <location>
        <begin position="176"/>
        <end position="193"/>
    </location>
</feature>
<dbReference type="InterPro" id="IPR017871">
    <property type="entry name" value="ABC_transporter-like_CS"/>
</dbReference>
<dbReference type="PANTHER" id="PTHR43394">
    <property type="entry name" value="ATP-DEPENDENT PERMEASE MDL1, MITOCHONDRIAL"/>
    <property type="match status" value="1"/>
</dbReference>